<dbReference type="InterPro" id="IPR001789">
    <property type="entry name" value="Sig_transdc_resp-reg_receiver"/>
</dbReference>
<keyword evidence="6" id="KW-1185">Reference proteome</keyword>
<comment type="caution">
    <text evidence="5">The sequence shown here is derived from an EMBL/GenBank/DDBJ whole genome shotgun (WGS) entry which is preliminary data.</text>
</comment>
<dbReference type="AlphaFoldDB" id="A0A3N5XWP4"/>
<sequence length="276" mass="31077">MSTVLRTLIVDDEPLALKLLASKLEKIPQITVIGQCKNGREAAQAIMEHEPDLVFLDIQMPGVSGLEVVKRTQEAIMPLVVFITAYEEYALEAFEANAVDYILKPLDNERLARAVARALDLHQAKEAVDSSNKANILQAIEHIDKSKNKKVTWSARDTLDADSAENAATLKKLVIKDRDEIHLIKHSDIAWIDAAGDYICVHANGQTYIKRSTLKEVLDELDDNVFKRIHRSTIVNLKAIEKVIPHTKGEFFLVMDGEHKIKVSRNYKDVIRSFLT</sequence>
<dbReference type="PANTHER" id="PTHR37299:SF1">
    <property type="entry name" value="STAGE 0 SPORULATION PROTEIN A HOMOLOG"/>
    <property type="match status" value="1"/>
</dbReference>
<dbReference type="FunFam" id="3.40.50.2300:FF:000051">
    <property type="entry name" value="Two-component response regulator yehT"/>
    <property type="match status" value="1"/>
</dbReference>
<keyword evidence="1" id="KW-0902">Two-component regulatory system</keyword>
<gene>
    <name evidence="5" type="ORF">DRW07_17650</name>
</gene>
<evidence type="ECO:0000256" key="1">
    <source>
        <dbReference type="ARBA" id="ARBA00023012"/>
    </source>
</evidence>
<dbReference type="EMBL" id="RPOK01000006">
    <property type="protein sequence ID" value="RPJ65132.1"/>
    <property type="molecule type" value="Genomic_DNA"/>
</dbReference>
<name>A0A3N5XWP4_9ALTE</name>
<reference evidence="5 6" key="1">
    <citation type="submission" date="2018-11" db="EMBL/GenBank/DDBJ databases">
        <authorList>
            <person name="Ye M.-Q."/>
            <person name="Du Z.-J."/>
        </authorList>
    </citation>
    <scope>NUCLEOTIDE SEQUENCE [LARGE SCALE GENOMIC DNA]</scope>
    <source>
        <strain evidence="5 6">U0105</strain>
    </source>
</reference>
<dbReference type="OrthoDB" id="236568at2"/>
<dbReference type="SMART" id="SM00850">
    <property type="entry name" value="LytTR"/>
    <property type="match status" value="1"/>
</dbReference>
<dbReference type="Proteomes" id="UP000275281">
    <property type="component" value="Unassembled WGS sequence"/>
</dbReference>
<proteinExistence type="predicted"/>
<accession>A0A3N5XWP4</accession>
<feature type="domain" description="HTH LytTR-type" evidence="4">
    <location>
        <begin position="173"/>
        <end position="276"/>
    </location>
</feature>
<organism evidence="5 6">
    <name type="scientific">Alteromonas sediminis</name>
    <dbReference type="NCBI Taxonomy" id="2259342"/>
    <lineage>
        <taxon>Bacteria</taxon>
        <taxon>Pseudomonadati</taxon>
        <taxon>Pseudomonadota</taxon>
        <taxon>Gammaproteobacteria</taxon>
        <taxon>Alteromonadales</taxon>
        <taxon>Alteromonadaceae</taxon>
        <taxon>Alteromonas/Salinimonas group</taxon>
        <taxon>Alteromonas</taxon>
    </lineage>
</organism>
<evidence type="ECO:0000259" key="4">
    <source>
        <dbReference type="PROSITE" id="PS50930"/>
    </source>
</evidence>
<dbReference type="Pfam" id="PF00072">
    <property type="entry name" value="Response_reg"/>
    <property type="match status" value="1"/>
</dbReference>
<dbReference type="RefSeq" id="WP_124029260.1">
    <property type="nucleotide sequence ID" value="NZ_JBHRSN010000013.1"/>
</dbReference>
<dbReference type="SMART" id="SM00448">
    <property type="entry name" value="REC"/>
    <property type="match status" value="1"/>
</dbReference>
<dbReference type="PROSITE" id="PS50930">
    <property type="entry name" value="HTH_LYTTR"/>
    <property type="match status" value="1"/>
</dbReference>
<dbReference type="InterPro" id="IPR046947">
    <property type="entry name" value="LytR-like"/>
</dbReference>
<dbReference type="Pfam" id="PF04397">
    <property type="entry name" value="LytTR"/>
    <property type="match status" value="1"/>
</dbReference>
<dbReference type="GO" id="GO:0000156">
    <property type="term" value="F:phosphorelay response regulator activity"/>
    <property type="evidence" value="ECO:0007669"/>
    <property type="project" value="InterPro"/>
</dbReference>
<dbReference type="Gene3D" id="3.40.50.2300">
    <property type="match status" value="1"/>
</dbReference>
<keyword evidence="2" id="KW-0597">Phosphoprotein</keyword>
<dbReference type="InterPro" id="IPR011006">
    <property type="entry name" value="CheY-like_superfamily"/>
</dbReference>
<evidence type="ECO:0000313" key="5">
    <source>
        <dbReference type="EMBL" id="RPJ65132.1"/>
    </source>
</evidence>
<evidence type="ECO:0000313" key="6">
    <source>
        <dbReference type="Proteomes" id="UP000275281"/>
    </source>
</evidence>
<dbReference type="InterPro" id="IPR007492">
    <property type="entry name" value="LytTR_DNA-bd_dom"/>
</dbReference>
<feature type="modified residue" description="4-aspartylphosphate" evidence="2">
    <location>
        <position position="57"/>
    </location>
</feature>
<evidence type="ECO:0000259" key="3">
    <source>
        <dbReference type="PROSITE" id="PS50110"/>
    </source>
</evidence>
<dbReference type="GO" id="GO:0003677">
    <property type="term" value="F:DNA binding"/>
    <property type="evidence" value="ECO:0007669"/>
    <property type="project" value="UniProtKB-KW"/>
</dbReference>
<dbReference type="PANTHER" id="PTHR37299">
    <property type="entry name" value="TRANSCRIPTIONAL REGULATOR-RELATED"/>
    <property type="match status" value="1"/>
</dbReference>
<protein>
    <submittedName>
        <fullName evidence="5">DNA-binding response regulator</fullName>
    </submittedName>
</protein>
<dbReference type="SUPFAM" id="SSF52172">
    <property type="entry name" value="CheY-like"/>
    <property type="match status" value="1"/>
</dbReference>
<keyword evidence="5" id="KW-0238">DNA-binding</keyword>
<evidence type="ECO:0000256" key="2">
    <source>
        <dbReference type="PROSITE-ProRule" id="PRU00169"/>
    </source>
</evidence>
<dbReference type="Gene3D" id="2.40.50.1020">
    <property type="entry name" value="LytTr DNA-binding domain"/>
    <property type="match status" value="1"/>
</dbReference>
<feature type="domain" description="Response regulatory" evidence="3">
    <location>
        <begin position="6"/>
        <end position="119"/>
    </location>
</feature>
<dbReference type="PROSITE" id="PS50110">
    <property type="entry name" value="RESPONSE_REGULATORY"/>
    <property type="match status" value="1"/>
</dbReference>